<feature type="transmembrane region" description="Helical" evidence="6">
    <location>
        <begin position="241"/>
        <end position="263"/>
    </location>
</feature>
<keyword evidence="5 6" id="KW-0472">Membrane</keyword>
<feature type="transmembrane region" description="Helical" evidence="6">
    <location>
        <begin position="12"/>
        <end position="31"/>
    </location>
</feature>
<dbReference type="InterPro" id="IPR050833">
    <property type="entry name" value="Poly_Biosynth_Transport"/>
</dbReference>
<proteinExistence type="predicted"/>
<feature type="transmembrane region" description="Helical" evidence="6">
    <location>
        <begin position="119"/>
        <end position="139"/>
    </location>
</feature>
<evidence type="ECO:0000256" key="1">
    <source>
        <dbReference type="ARBA" id="ARBA00004651"/>
    </source>
</evidence>
<keyword evidence="8" id="KW-1185">Reference proteome</keyword>
<name>A0A1H8A6H5_9BACI</name>
<evidence type="ECO:0000256" key="4">
    <source>
        <dbReference type="ARBA" id="ARBA00022989"/>
    </source>
</evidence>
<dbReference type="RefSeq" id="WP_170843825.1">
    <property type="nucleotide sequence ID" value="NZ_FOBW01000004.1"/>
</dbReference>
<dbReference type="Proteomes" id="UP000198553">
    <property type="component" value="Unassembled WGS sequence"/>
</dbReference>
<keyword evidence="4 6" id="KW-1133">Transmembrane helix</keyword>
<dbReference type="Pfam" id="PF13440">
    <property type="entry name" value="Polysacc_synt_3"/>
    <property type="match status" value="1"/>
</dbReference>
<dbReference type="AlphaFoldDB" id="A0A1H8A6H5"/>
<evidence type="ECO:0000256" key="2">
    <source>
        <dbReference type="ARBA" id="ARBA00022475"/>
    </source>
</evidence>
<feature type="transmembrane region" description="Helical" evidence="6">
    <location>
        <begin position="337"/>
        <end position="355"/>
    </location>
</feature>
<evidence type="ECO:0000256" key="3">
    <source>
        <dbReference type="ARBA" id="ARBA00022692"/>
    </source>
</evidence>
<keyword evidence="2" id="KW-1003">Cell membrane</keyword>
<evidence type="ECO:0000313" key="7">
    <source>
        <dbReference type="EMBL" id="SEM66086.1"/>
    </source>
</evidence>
<sequence length="428" mass="48010">MINKLNTQFTRNITLLMTGTAIAQVLTLLAAPVLSRLYTPASFGILSLFTAIISVLTSISTFKFELSIVLPKKTTDASQLLYLSIITTAAVSLLSLVISFSLIDSGLLQRLNIQEIEPFLLWIPVSILLIGMYNSLNYWSTRKKSFKRLSISQTVRSLGIVGGQLAGGLLKLGPVGLILGQILGQFLATFILSSQIFREDRRIFNSPKFIRMKELFKEYKEFPLYNAPQAFINSISQNAPAFILALYFSPTIVGFYAICIRFLMLPFNLIGESVRRVYFQKAAELENTQGNVFNLFKKVTLGLAAIAVIPIFLLITFGPDLFSVVLGREWEDAGIYARWMAISLFVGFFNIPSIVSIQMYKLQKYLLFYEVGLLVFRVVALVIGGIINNPLVSIISYSLVGFFFNSLLIAFVFYYFKVKYPYRGGNSE</sequence>
<keyword evidence="3 6" id="KW-0812">Transmembrane</keyword>
<reference evidence="8" key="1">
    <citation type="submission" date="2016-10" db="EMBL/GenBank/DDBJ databases">
        <authorList>
            <person name="Varghese N."/>
            <person name="Submissions S."/>
        </authorList>
    </citation>
    <scope>NUCLEOTIDE SEQUENCE [LARGE SCALE GENOMIC DNA]</scope>
    <source>
        <strain evidence="8">B48,IBRC-M 10115,DSM 25386,CECT 8001</strain>
    </source>
</reference>
<comment type="subcellular location">
    <subcellularLocation>
        <location evidence="1">Cell membrane</location>
        <topology evidence="1">Multi-pass membrane protein</topology>
    </subcellularLocation>
</comment>
<dbReference type="STRING" id="930146.SAMN05192533_104262"/>
<dbReference type="PANTHER" id="PTHR30250:SF28">
    <property type="entry name" value="POLYSACCHARIDE BIOSYNTHESIS PROTEIN"/>
    <property type="match status" value="1"/>
</dbReference>
<dbReference type="GO" id="GO:0005886">
    <property type="term" value="C:plasma membrane"/>
    <property type="evidence" value="ECO:0007669"/>
    <property type="project" value="UniProtKB-SubCell"/>
</dbReference>
<evidence type="ECO:0000256" key="5">
    <source>
        <dbReference type="ARBA" id="ARBA00023136"/>
    </source>
</evidence>
<feature type="transmembrane region" description="Helical" evidence="6">
    <location>
        <begin position="37"/>
        <end position="59"/>
    </location>
</feature>
<accession>A0A1H8A6H5</accession>
<feature type="transmembrane region" description="Helical" evidence="6">
    <location>
        <begin position="394"/>
        <end position="416"/>
    </location>
</feature>
<evidence type="ECO:0000256" key="6">
    <source>
        <dbReference type="SAM" id="Phobius"/>
    </source>
</evidence>
<organism evidence="7 8">
    <name type="scientific">Mesobacillus persicus</name>
    <dbReference type="NCBI Taxonomy" id="930146"/>
    <lineage>
        <taxon>Bacteria</taxon>
        <taxon>Bacillati</taxon>
        <taxon>Bacillota</taxon>
        <taxon>Bacilli</taxon>
        <taxon>Bacillales</taxon>
        <taxon>Bacillaceae</taxon>
        <taxon>Mesobacillus</taxon>
    </lineage>
</organism>
<gene>
    <name evidence="7" type="ORF">SAMN05192533_104262</name>
</gene>
<feature type="transmembrane region" description="Helical" evidence="6">
    <location>
        <begin position="80"/>
        <end position="103"/>
    </location>
</feature>
<evidence type="ECO:0000313" key="8">
    <source>
        <dbReference type="Proteomes" id="UP000198553"/>
    </source>
</evidence>
<feature type="transmembrane region" description="Helical" evidence="6">
    <location>
        <begin position="299"/>
        <end position="317"/>
    </location>
</feature>
<feature type="transmembrane region" description="Helical" evidence="6">
    <location>
        <begin position="367"/>
        <end position="388"/>
    </location>
</feature>
<dbReference type="PANTHER" id="PTHR30250">
    <property type="entry name" value="PST FAMILY PREDICTED COLANIC ACID TRANSPORTER"/>
    <property type="match status" value="1"/>
</dbReference>
<protein>
    <submittedName>
        <fullName evidence="7">Membrane protein involved in the export of O-antigen and teichoic acid</fullName>
    </submittedName>
</protein>
<dbReference type="EMBL" id="FOBW01000004">
    <property type="protein sequence ID" value="SEM66086.1"/>
    <property type="molecule type" value="Genomic_DNA"/>
</dbReference>